<evidence type="ECO:0000313" key="2">
    <source>
        <dbReference type="Proteomes" id="UP000643279"/>
    </source>
</evidence>
<evidence type="ECO:0000313" key="1">
    <source>
        <dbReference type="EMBL" id="GGH94599.1"/>
    </source>
</evidence>
<organism evidence="1 2">
    <name type="scientific">Arthrobacter liuii</name>
    <dbReference type="NCBI Taxonomy" id="1476996"/>
    <lineage>
        <taxon>Bacteria</taxon>
        <taxon>Bacillati</taxon>
        <taxon>Actinomycetota</taxon>
        <taxon>Actinomycetes</taxon>
        <taxon>Micrococcales</taxon>
        <taxon>Micrococcaceae</taxon>
        <taxon>Arthrobacter</taxon>
    </lineage>
</organism>
<keyword evidence="2" id="KW-1185">Reference proteome</keyword>
<gene>
    <name evidence="1" type="ORF">GCM10007170_18170</name>
</gene>
<name>A0ABQ2AQY9_9MICC</name>
<proteinExistence type="predicted"/>
<dbReference type="Proteomes" id="UP000643279">
    <property type="component" value="Unassembled WGS sequence"/>
</dbReference>
<dbReference type="EMBL" id="BMFW01000006">
    <property type="protein sequence ID" value="GGH94599.1"/>
    <property type="molecule type" value="Genomic_DNA"/>
</dbReference>
<accession>A0ABQ2AQY9</accession>
<sequence>MVQSKLRSQAAEIDRFEAESAEQRLSINLLQSEVARLKRAQRTNVQDLAHTAALVVSISRAKGVALDVRTLDILRRRGWDPSKQQGGAPRL</sequence>
<comment type="caution">
    <text evidence="1">The sequence shown here is derived from an EMBL/GenBank/DDBJ whole genome shotgun (WGS) entry which is preliminary data.</text>
</comment>
<reference evidence="2" key="1">
    <citation type="journal article" date="2019" name="Int. J. Syst. Evol. Microbiol.">
        <title>The Global Catalogue of Microorganisms (GCM) 10K type strain sequencing project: providing services to taxonomists for standard genome sequencing and annotation.</title>
        <authorList>
            <consortium name="The Broad Institute Genomics Platform"/>
            <consortium name="The Broad Institute Genome Sequencing Center for Infectious Disease"/>
            <person name="Wu L."/>
            <person name="Ma J."/>
        </authorList>
    </citation>
    <scope>NUCLEOTIDE SEQUENCE [LARGE SCALE GENOMIC DNA]</scope>
    <source>
        <strain evidence="2">CGMCC 1.12778</strain>
    </source>
</reference>
<protein>
    <submittedName>
        <fullName evidence="1">Uncharacterized protein</fullName>
    </submittedName>
</protein>